<name>A0A2T6BRJ7_9BACL</name>
<proteinExistence type="predicted"/>
<evidence type="ECO:0000259" key="1">
    <source>
        <dbReference type="Pfam" id="PF00149"/>
    </source>
</evidence>
<dbReference type="GO" id="GO:0004527">
    <property type="term" value="F:exonuclease activity"/>
    <property type="evidence" value="ECO:0007669"/>
    <property type="project" value="UniProtKB-KW"/>
</dbReference>
<feature type="domain" description="Calcineurin-like phosphoesterase" evidence="1">
    <location>
        <begin position="3"/>
        <end position="198"/>
    </location>
</feature>
<dbReference type="SUPFAM" id="SSF56300">
    <property type="entry name" value="Metallo-dependent phosphatases"/>
    <property type="match status" value="1"/>
</dbReference>
<organism evidence="2 3">
    <name type="scientific">Melghirimyces profundicolus</name>
    <dbReference type="NCBI Taxonomy" id="1242148"/>
    <lineage>
        <taxon>Bacteria</taxon>
        <taxon>Bacillati</taxon>
        <taxon>Bacillota</taxon>
        <taxon>Bacilli</taxon>
        <taxon>Bacillales</taxon>
        <taxon>Thermoactinomycetaceae</taxon>
        <taxon>Melghirimyces</taxon>
    </lineage>
</organism>
<keyword evidence="3" id="KW-1185">Reference proteome</keyword>
<dbReference type="InterPro" id="IPR029052">
    <property type="entry name" value="Metallo-depent_PP-like"/>
</dbReference>
<dbReference type="PANTHER" id="PTHR30337:SF0">
    <property type="entry name" value="NUCLEASE SBCCD SUBUNIT D"/>
    <property type="match status" value="1"/>
</dbReference>
<protein>
    <submittedName>
        <fullName evidence="2">DNA repair exonuclease SbcCD nuclease subunit</fullName>
    </submittedName>
</protein>
<keyword evidence="2" id="KW-0378">Hydrolase</keyword>
<dbReference type="Gene3D" id="3.60.21.10">
    <property type="match status" value="1"/>
</dbReference>
<sequence>MLRLLYMTDTHIRGTTPRSRTDDFVSAISDKMNEVIRIARREKVDAVLHGGDLFDRPDLSPAVVREFARLLRRLEVPVYTVAGNHDIFGHNPDTVDRSMLGLLDAFGTVRLIRPGEKVRLEGEGVTVQLTGQPFHYDLDKRDPSLDYSVRNESGADFCIHMVHGMAVDRPLPEGVPHTMVDDLWSEDVDVLLTGHYHAGFPVKHREGRYIINPGALARINNHPSEIRRHPQVAVLELGKEISVRLIRIACAAPGEAVLDRSYLEKAAFREERMNEFVRVLRDDGEFRALAVQEIIEEIAGLEKVEDEVKHEALRRIAVVQEQLGREGGPGE</sequence>
<keyword evidence="2" id="KW-0269">Exonuclease</keyword>
<reference evidence="2 3" key="1">
    <citation type="submission" date="2018-04" db="EMBL/GenBank/DDBJ databases">
        <title>Genomic Encyclopedia of Archaeal and Bacterial Type Strains, Phase II (KMG-II): from individual species to whole genera.</title>
        <authorList>
            <person name="Goeker M."/>
        </authorList>
    </citation>
    <scope>NUCLEOTIDE SEQUENCE [LARGE SCALE GENOMIC DNA]</scope>
    <source>
        <strain evidence="2 3">DSM 45787</strain>
    </source>
</reference>
<dbReference type="Proteomes" id="UP000244240">
    <property type="component" value="Unassembled WGS sequence"/>
</dbReference>
<dbReference type="RefSeq" id="WP_108024297.1">
    <property type="nucleotide sequence ID" value="NZ_QBKR01000015.1"/>
</dbReference>
<dbReference type="EMBL" id="QBKR01000015">
    <property type="protein sequence ID" value="PTX58664.1"/>
    <property type="molecule type" value="Genomic_DNA"/>
</dbReference>
<dbReference type="PANTHER" id="PTHR30337">
    <property type="entry name" value="COMPONENT OF ATP-DEPENDENT DSDNA EXONUCLEASE"/>
    <property type="match status" value="1"/>
</dbReference>
<dbReference type="AlphaFoldDB" id="A0A2T6BRJ7"/>
<comment type="caution">
    <text evidence="2">The sequence shown here is derived from an EMBL/GenBank/DDBJ whole genome shotgun (WGS) entry which is preliminary data.</text>
</comment>
<dbReference type="InterPro" id="IPR050535">
    <property type="entry name" value="DNA_Repair-Maintenance_Comp"/>
</dbReference>
<dbReference type="InterPro" id="IPR004843">
    <property type="entry name" value="Calcineurin-like_PHP"/>
</dbReference>
<accession>A0A2T6BRJ7</accession>
<dbReference type="Pfam" id="PF00149">
    <property type="entry name" value="Metallophos"/>
    <property type="match status" value="1"/>
</dbReference>
<dbReference type="OrthoDB" id="9773856at2"/>
<evidence type="ECO:0000313" key="3">
    <source>
        <dbReference type="Proteomes" id="UP000244240"/>
    </source>
</evidence>
<evidence type="ECO:0000313" key="2">
    <source>
        <dbReference type="EMBL" id="PTX58664.1"/>
    </source>
</evidence>
<keyword evidence="2" id="KW-0540">Nuclease</keyword>
<gene>
    <name evidence="2" type="ORF">C8P63_11562</name>
</gene>